<keyword evidence="8" id="KW-0406">Ion transport</keyword>
<dbReference type="OrthoDB" id="239812at2759"/>
<evidence type="ECO:0000256" key="2">
    <source>
        <dbReference type="ARBA" id="ARBA00004170"/>
    </source>
</evidence>
<dbReference type="GO" id="GO:0046933">
    <property type="term" value="F:proton-transporting ATP synthase activity, rotational mechanism"/>
    <property type="evidence" value="ECO:0007669"/>
    <property type="project" value="InterPro"/>
</dbReference>
<feature type="non-terminal residue" evidence="17">
    <location>
        <position position="1"/>
    </location>
</feature>
<feature type="transmembrane region" description="Helical" evidence="15">
    <location>
        <begin position="552"/>
        <end position="575"/>
    </location>
</feature>
<comment type="subcellular location">
    <subcellularLocation>
        <location evidence="1">Membrane</location>
        <topology evidence="1">Multi-pass membrane protein</topology>
    </subcellularLocation>
    <subcellularLocation>
        <location evidence="2">Membrane</location>
        <topology evidence="2">Peripheral membrane protein</topology>
    </subcellularLocation>
</comment>
<dbReference type="GO" id="GO:0045259">
    <property type="term" value="C:proton-transporting ATP synthase complex"/>
    <property type="evidence" value="ECO:0007669"/>
    <property type="project" value="UniProtKB-KW"/>
</dbReference>
<evidence type="ECO:0000256" key="5">
    <source>
        <dbReference type="ARBA" id="ARBA00022692"/>
    </source>
</evidence>
<dbReference type="Gene3D" id="3.40.1380.10">
    <property type="match status" value="1"/>
</dbReference>
<dbReference type="PROSITE" id="PS50216">
    <property type="entry name" value="DHHC"/>
    <property type="match status" value="1"/>
</dbReference>
<keyword evidence="9 15" id="KW-0472">Membrane</keyword>
<keyword evidence="13" id="KW-0175">Coiled coil</keyword>
<dbReference type="InterPro" id="IPR035968">
    <property type="entry name" value="ATP_synth_F1_ATPase_gsu"/>
</dbReference>
<proteinExistence type="inferred from homology"/>
<evidence type="ECO:0000256" key="15">
    <source>
        <dbReference type="SAM" id="Phobius"/>
    </source>
</evidence>
<dbReference type="NCBIfam" id="TIGR01146">
    <property type="entry name" value="ATPsyn_F1gamma"/>
    <property type="match status" value="1"/>
</dbReference>
<evidence type="ECO:0000256" key="8">
    <source>
        <dbReference type="ARBA" id="ARBA00023065"/>
    </source>
</evidence>
<feature type="region of interest" description="Disordered" evidence="14">
    <location>
        <begin position="657"/>
        <end position="681"/>
    </location>
</feature>
<evidence type="ECO:0000256" key="6">
    <source>
        <dbReference type="ARBA" id="ARBA00022781"/>
    </source>
</evidence>
<evidence type="ECO:0000256" key="14">
    <source>
        <dbReference type="SAM" id="MobiDB-lite"/>
    </source>
</evidence>
<comment type="caution">
    <text evidence="17">The sequence shown here is derived from an EMBL/GenBank/DDBJ whole genome shotgun (WGS) entry which is preliminary data.</text>
</comment>
<keyword evidence="18" id="KW-1185">Reference proteome</keyword>
<keyword evidence="4" id="KW-0813">Transport</keyword>
<dbReference type="InterPro" id="IPR023632">
    <property type="entry name" value="ATP_synth_F1_gsu_CS"/>
</dbReference>
<dbReference type="CDD" id="cd12151">
    <property type="entry name" value="F1-ATPase_gamma"/>
    <property type="match status" value="1"/>
</dbReference>
<dbReference type="Pfam" id="PF00231">
    <property type="entry name" value="ATP-synt"/>
    <property type="match status" value="1"/>
</dbReference>
<evidence type="ECO:0000256" key="4">
    <source>
        <dbReference type="ARBA" id="ARBA00022448"/>
    </source>
</evidence>
<evidence type="ECO:0000256" key="10">
    <source>
        <dbReference type="ARBA" id="ARBA00023196"/>
    </source>
</evidence>
<feature type="domain" description="Palmitoyltransferase DHHC" evidence="16">
    <location>
        <begin position="512"/>
        <end position="629"/>
    </location>
</feature>
<keyword evidence="11" id="KW-0066">ATP synthesis</keyword>
<evidence type="ECO:0000256" key="1">
    <source>
        <dbReference type="ARBA" id="ARBA00004141"/>
    </source>
</evidence>
<dbReference type="InterPro" id="IPR000131">
    <property type="entry name" value="ATP_synth_F1_gsu"/>
</dbReference>
<keyword evidence="5 15" id="KW-0812">Transmembrane</keyword>
<dbReference type="AlphaFoldDB" id="A0A813BNM3"/>
<dbReference type="GO" id="GO:0016409">
    <property type="term" value="F:palmitoyltransferase activity"/>
    <property type="evidence" value="ECO:0007669"/>
    <property type="project" value="InterPro"/>
</dbReference>
<evidence type="ECO:0000259" key="16">
    <source>
        <dbReference type="Pfam" id="PF01529"/>
    </source>
</evidence>
<evidence type="ECO:0000256" key="7">
    <source>
        <dbReference type="ARBA" id="ARBA00022989"/>
    </source>
</evidence>
<evidence type="ECO:0000256" key="12">
    <source>
        <dbReference type="ARBA" id="ARBA00031066"/>
    </source>
</evidence>
<dbReference type="EMBL" id="CAJNJA010075452">
    <property type="protein sequence ID" value="CAE7914999.1"/>
    <property type="molecule type" value="Genomic_DNA"/>
</dbReference>
<feature type="coiled-coil region" evidence="13">
    <location>
        <begin position="117"/>
        <end position="172"/>
    </location>
</feature>
<dbReference type="Pfam" id="PF01529">
    <property type="entry name" value="DHHC"/>
    <property type="match status" value="1"/>
</dbReference>
<dbReference type="Proteomes" id="UP000601435">
    <property type="component" value="Unassembled WGS sequence"/>
</dbReference>
<comment type="similarity">
    <text evidence="3">Belongs to the ATPase gamma chain family.</text>
</comment>
<keyword evidence="10" id="KW-0139">CF(1)</keyword>
<feature type="transmembrane region" description="Helical" evidence="15">
    <location>
        <begin position="474"/>
        <end position="493"/>
    </location>
</feature>
<reference evidence="17" key="1">
    <citation type="submission" date="2021-02" db="EMBL/GenBank/DDBJ databases">
        <authorList>
            <person name="Dougan E. K."/>
            <person name="Rhodes N."/>
            <person name="Thang M."/>
            <person name="Chan C."/>
        </authorList>
    </citation>
    <scope>NUCLEOTIDE SEQUENCE</scope>
</reference>
<evidence type="ECO:0000256" key="11">
    <source>
        <dbReference type="ARBA" id="ARBA00023310"/>
    </source>
</evidence>
<dbReference type="PRINTS" id="PR00126">
    <property type="entry name" value="ATPASEGAMMA"/>
</dbReference>
<feature type="transmembrane region" description="Helical" evidence="15">
    <location>
        <begin position="595"/>
        <end position="619"/>
    </location>
</feature>
<sequence length="1141" mass="123784">AKSDAGPATTAAEASGGGSFGGSFGFSELLSSGFKVVQCCGLPAPPGGWLGPFGFFRLVTYTFLAGMLLALLLALLASTGLQTELPLLGASPDGFAAFASLLLCFACFVCAGAAYAHEGLEQEVAAMKKQNGLFQEKNAMMAAQLSELGDVRKKLEEVKERLGQDLGQFEAMLLELHAVSSVEQLQLMLEAFMNADDSRDARLTDEELDDFFDVCKLALQQAAPGFDMEKLETEVRSVGLGLCNLRFLTNATVAGCNPVPGRSSAMLALVLFSAHPEKYEHELCIALKSVLQDEDKVASWIQEKKGKANPQEQGRIPGHELMDLAREVMSATLEKAEKEKAIAATPADAARCALGGGPAAAPAAPAVPAVPAAAALPLEPWRRGDRCDGEVVNLAERATEKVPQGSVEVAFELGRKRGKFKERVDRPQRPQPRAVPYSAHSQWAAALLLLFMAGVLIAKYLPPDPSDFDLLARQAWAGLLFIWLPLLAWLLHYDPRARRPSKGRVGRCKHGCVFQLVPKTRHCRRCEKCVAGFDHHCLWLNTCIGVGNYRPWVVFVVSLCLWTLLSCCITASALFRSRHIRSRRLAVGHRPVVLAAASLAALTSVWLLILLALHAYLALTGLTTLEWAKGLPPGATTQAEPRCRLVPMAGEALRPRSASAATALSHKETEPEEPEEEVSPASAAARWALLRDAVRRDERRPNWQMLWNRHLSLSSVATLEDSSSEEDAIAVQARRLPAKSTGGLPSDKNIGKEPVEVLGYPAVDSLPMGSVCVETLAAYLSCQAPVRAIKATDLEQQKEWESLDESERLLFSMLPCSSQEPVAFGFRLGPLVPRRVGAATAWRLPTCSALEPPSNTAVGQQTRGAATLKTLSIRMKAIKNMQKITKAMKMVATAKFKKDMRTMESSLPFAKPVLNLFQRLPVEEKAGGVTYVAVTSDKGLCGGVNTAVAKQVRLGVTAEEAKGNVSKIMVVGGKGVAALKRLYGDRFSTTFEECSKVPFTFAAASVIAERIAASKPARCKVVSNEFKSMVSYDTIAHHTYTVDEATGMDRGEWTKAMDVYSFEPSIYEVWQDLHEFYYGCVIYGSVIQSTTTETAQRMNAMENASKNAGEMYGKVELQYNRARQAKITTELCEIISGASAV</sequence>
<gene>
    <name evidence="17" type="primary">ATP5F1C</name>
    <name evidence="17" type="ORF">SNEC2469_LOCUS31327</name>
</gene>
<dbReference type="SUPFAM" id="SSF52943">
    <property type="entry name" value="ATP synthase (F1-ATPase), gamma subunit"/>
    <property type="match status" value="1"/>
</dbReference>
<organism evidence="17 18">
    <name type="scientific">Symbiodinium necroappetens</name>
    <dbReference type="NCBI Taxonomy" id="1628268"/>
    <lineage>
        <taxon>Eukaryota</taxon>
        <taxon>Sar</taxon>
        <taxon>Alveolata</taxon>
        <taxon>Dinophyceae</taxon>
        <taxon>Suessiales</taxon>
        <taxon>Symbiodiniaceae</taxon>
        <taxon>Symbiodinium</taxon>
    </lineage>
</organism>
<evidence type="ECO:0000313" key="17">
    <source>
        <dbReference type="EMBL" id="CAE7914999.1"/>
    </source>
</evidence>
<keyword evidence="7 15" id="KW-1133">Transmembrane helix</keyword>
<dbReference type="PANTHER" id="PTHR11693:SF22">
    <property type="entry name" value="ATP SYNTHASE SUBUNIT GAMMA, MITOCHONDRIAL"/>
    <property type="match status" value="1"/>
</dbReference>
<feature type="transmembrane region" description="Helical" evidence="15">
    <location>
        <begin position="443"/>
        <end position="462"/>
    </location>
</feature>
<evidence type="ECO:0000256" key="3">
    <source>
        <dbReference type="ARBA" id="ARBA00007681"/>
    </source>
</evidence>
<evidence type="ECO:0000256" key="9">
    <source>
        <dbReference type="ARBA" id="ARBA00023136"/>
    </source>
</evidence>
<protein>
    <recommendedName>
        <fullName evidence="12">F-ATPase gamma subunit</fullName>
    </recommendedName>
</protein>
<dbReference type="PROSITE" id="PS00153">
    <property type="entry name" value="ATPASE_GAMMA"/>
    <property type="match status" value="1"/>
</dbReference>
<dbReference type="Gene3D" id="1.10.287.80">
    <property type="entry name" value="ATP synthase, gamma subunit, helix hairpin domain"/>
    <property type="match status" value="1"/>
</dbReference>
<dbReference type="InterPro" id="IPR001594">
    <property type="entry name" value="Palmitoyltrfase_DHHC"/>
</dbReference>
<feature type="transmembrane region" description="Helical" evidence="15">
    <location>
        <begin position="97"/>
        <end position="117"/>
    </location>
</feature>
<name>A0A813BNM3_9DINO</name>
<feature type="transmembrane region" description="Helical" evidence="15">
    <location>
        <begin position="58"/>
        <end position="77"/>
    </location>
</feature>
<evidence type="ECO:0000256" key="13">
    <source>
        <dbReference type="SAM" id="Coils"/>
    </source>
</evidence>
<accession>A0A813BNM3</accession>
<evidence type="ECO:0000313" key="18">
    <source>
        <dbReference type="Proteomes" id="UP000601435"/>
    </source>
</evidence>
<dbReference type="PANTHER" id="PTHR11693">
    <property type="entry name" value="ATP SYNTHASE GAMMA CHAIN"/>
    <property type="match status" value="1"/>
</dbReference>
<keyword evidence="6" id="KW-0375">Hydrogen ion transport</keyword>